<dbReference type="Proteomes" id="UP001379533">
    <property type="component" value="Chromosome"/>
</dbReference>
<dbReference type="RefSeq" id="WP_394847429.1">
    <property type="nucleotide sequence ID" value="NZ_CP089982.1"/>
</dbReference>
<reference evidence="2 3" key="1">
    <citation type="submission" date="2021-12" db="EMBL/GenBank/DDBJ databases">
        <title>Discovery of the Pendulisporaceae a myxobacterial family with distinct sporulation behavior and unique specialized metabolism.</title>
        <authorList>
            <person name="Garcia R."/>
            <person name="Popoff A."/>
            <person name="Bader C.D."/>
            <person name="Loehr J."/>
            <person name="Walesch S."/>
            <person name="Walt C."/>
            <person name="Boldt J."/>
            <person name="Bunk B."/>
            <person name="Haeckl F.J.F.P.J."/>
            <person name="Gunesch A.P."/>
            <person name="Birkelbach J."/>
            <person name="Nuebel U."/>
            <person name="Pietschmann T."/>
            <person name="Bach T."/>
            <person name="Mueller R."/>
        </authorList>
    </citation>
    <scope>NUCLEOTIDE SEQUENCE [LARGE SCALE GENOMIC DNA]</scope>
    <source>
        <strain evidence="2 3">MSr12523</strain>
    </source>
</reference>
<gene>
    <name evidence="2" type="ORF">LZC95_08185</name>
</gene>
<evidence type="ECO:0000313" key="2">
    <source>
        <dbReference type="EMBL" id="WXA96814.1"/>
    </source>
</evidence>
<dbReference type="InterPro" id="IPR036737">
    <property type="entry name" value="OmpA-like_sf"/>
</dbReference>
<name>A0ABZ2KFH4_9BACT</name>
<feature type="region of interest" description="Disordered" evidence="1">
    <location>
        <begin position="288"/>
        <end position="315"/>
    </location>
</feature>
<evidence type="ECO:0000313" key="3">
    <source>
        <dbReference type="Proteomes" id="UP001379533"/>
    </source>
</evidence>
<accession>A0ABZ2KFH4</accession>
<keyword evidence="3" id="KW-1185">Reference proteome</keyword>
<protein>
    <submittedName>
        <fullName evidence="2">Uncharacterized protein</fullName>
    </submittedName>
</protein>
<organism evidence="2 3">
    <name type="scientific">Pendulispora brunnea</name>
    <dbReference type="NCBI Taxonomy" id="2905690"/>
    <lineage>
        <taxon>Bacteria</taxon>
        <taxon>Pseudomonadati</taxon>
        <taxon>Myxococcota</taxon>
        <taxon>Myxococcia</taxon>
        <taxon>Myxococcales</taxon>
        <taxon>Sorangiineae</taxon>
        <taxon>Pendulisporaceae</taxon>
        <taxon>Pendulispora</taxon>
    </lineage>
</organism>
<dbReference type="EMBL" id="CP089982">
    <property type="protein sequence ID" value="WXA96814.1"/>
    <property type="molecule type" value="Genomic_DNA"/>
</dbReference>
<dbReference type="SUPFAM" id="SSF103088">
    <property type="entry name" value="OmpA-like"/>
    <property type="match status" value="1"/>
</dbReference>
<dbReference type="Gene3D" id="3.30.1330.60">
    <property type="entry name" value="OmpA-like domain"/>
    <property type="match status" value="1"/>
</dbReference>
<evidence type="ECO:0000256" key="1">
    <source>
        <dbReference type="SAM" id="MobiDB-lite"/>
    </source>
</evidence>
<proteinExistence type="predicted"/>
<sequence length="743" mass="81699">MGSPDSPKVTTQHALIDATGAVVGPLPAVNVKPADPDPKRKLPFDLTGMYEAVPEHGQNSKCMVHLNQFGRAVVGWLSSPLKFVDTGGRFGIEEAVFIGSLEDDDKADRGYRFWPVKVEDSSAWDPTAVLSPTNPWNKDNPPADVNWGRFEIKGNRIEFHFEKPVRRELVVERVNASTRMSSRATMYQIDSLKRVLLARQRHPTPSSFFDISKPSGAVWQEYLARFAPDGQIAQFVKIYVDPESGRARKKFAVDSISNLLKFPWDGSDQEPYLNLLLVKQIMAQDTERPGLSIGGGPGAPELDPNGIPTGGHGEPTPPETMSILEWLSKIAVNERHVENRRAEVPANFEKVLVCSVVYRYTMTFASTVLASPPYPLSAAVGFFDVGISVSAATRGPDGNPGPFTPVDGGVAGFTGAFMEFKAGLADPPELPSELEMYSGEYLDPHKHFRGATFTIASIEAGISVGAGGAAPIAKVGGKVKVVGGKTQIMQLHLNGKHLCLEGVFDDATIKPSLKWDNKIKLDWDKIEGIAEKGDEYTDGLAPSYPKKKHLSDPKAAHKYIQAGVSLGAGLLIGGYDLPVWRRPAPIIEEHSERAATDARTVCALFKYDKSDLLGPLNGWSRLFLFEVVMATEAALFDGFPYIEMRGFSSPEGPRGYNQRLSQKRANTMMQKVRDVKHVPDGLWKAIGLGELGHDPDPENDPVSARIWKEEHFAEKAMWWQNRKVELWARGQAAVRMLTVVPKR</sequence>